<accession>A0ABM4CTZ1</accession>
<evidence type="ECO:0000313" key="1">
    <source>
        <dbReference type="Proteomes" id="UP001652625"/>
    </source>
</evidence>
<dbReference type="PANTHER" id="PTHR47331:SF5">
    <property type="entry name" value="RIBONUCLEASE H"/>
    <property type="match status" value="1"/>
</dbReference>
<protein>
    <submittedName>
        <fullName evidence="2">Uncharacterized protein LOC136086831</fullName>
    </submittedName>
</protein>
<keyword evidence="1" id="KW-1185">Reference proteome</keyword>
<dbReference type="PANTHER" id="PTHR47331">
    <property type="entry name" value="PHD-TYPE DOMAIN-CONTAINING PROTEIN"/>
    <property type="match status" value="1"/>
</dbReference>
<gene>
    <name evidence="2" type="primary">LOC136086831</name>
</gene>
<dbReference type="InterPro" id="IPR043502">
    <property type="entry name" value="DNA/RNA_pol_sf"/>
</dbReference>
<dbReference type="RefSeq" id="XP_065665396.1">
    <property type="nucleotide sequence ID" value="XM_065809324.1"/>
</dbReference>
<evidence type="ECO:0000313" key="2">
    <source>
        <dbReference type="RefSeq" id="XP_065665396.1"/>
    </source>
</evidence>
<sequence>MGPGRSTSDCLYISKSTSDCYKELYILNVIGLKVQSERNQNGVYEEFKEKLRKDSTDFYHARLPWKKKRLKLASYSDGSISRLHSVLKKLEKKPNNLIKYNAIIQEQIKDGIIEYAPNKPTGKRIFYMPHRAVVKEDPETTKLRIVFDALAKEYGSTSLNDCLHILSAITTLTTQCYLKNRWQPVRLTRDIKQALLQIRANTKDCDVFRFHWVSDVKSKEVVTLRFTRIPFDCASSFFVLGE</sequence>
<organism evidence="1 2">
    <name type="scientific">Hydra vulgaris</name>
    <name type="common">Hydra</name>
    <name type="synonym">Hydra attenuata</name>
    <dbReference type="NCBI Taxonomy" id="6087"/>
    <lineage>
        <taxon>Eukaryota</taxon>
        <taxon>Metazoa</taxon>
        <taxon>Cnidaria</taxon>
        <taxon>Hydrozoa</taxon>
        <taxon>Hydroidolina</taxon>
        <taxon>Anthoathecata</taxon>
        <taxon>Aplanulata</taxon>
        <taxon>Hydridae</taxon>
        <taxon>Hydra</taxon>
    </lineage>
</organism>
<name>A0ABM4CTZ1_HYDVU</name>
<dbReference type="SUPFAM" id="SSF56672">
    <property type="entry name" value="DNA/RNA polymerases"/>
    <property type="match status" value="1"/>
</dbReference>
<reference evidence="2" key="1">
    <citation type="submission" date="2025-08" db="UniProtKB">
        <authorList>
            <consortium name="RefSeq"/>
        </authorList>
    </citation>
    <scope>IDENTIFICATION</scope>
</reference>
<proteinExistence type="predicted"/>
<dbReference type="GeneID" id="136086831"/>
<dbReference type="Proteomes" id="UP001652625">
    <property type="component" value="Chromosome 11"/>
</dbReference>